<sequence>MMAGTQMRTTRRSATFGLLALGLAACGPPPPALAPATRDETLVAVPNPAFDAWVRAFRGRAQAQGIAPGTLDRAFRGVGFLPGVIERDRNQTEFTRTLEDYLAIAASDERVATGRAMLRRWGPSLARIEARYGVEPAVVTAVWGLESRYGARRGEVPVISALSTLAYDGRRGAFFERQLIAALRILENGDITPARMTGSWAGAMGHTQFIPTSYEAYAVDFDADGRRDIWSEDPTDALASTAAYLSRFGWRRGQPWGVEVMLPQGFDTSLAGRGTTRSPASWAALGVRGADGRPVPDHGPASILIPQGLGAPAFMVFPNFGVIARYNNAEKYVIGVGHLSDRLAGGPPLRAGFPPDAYGLTLEDRKLLQRRLTARGFDTGGADGVIGPDTRAAIRAFQSRAGLPVTGEPSRALLQRLI</sequence>
<dbReference type="SUPFAM" id="SSF47090">
    <property type="entry name" value="PGBD-like"/>
    <property type="match status" value="1"/>
</dbReference>
<dbReference type="InterPro" id="IPR023346">
    <property type="entry name" value="Lysozyme-like_dom_sf"/>
</dbReference>
<proteinExistence type="predicted"/>
<dbReference type="InterPro" id="IPR043426">
    <property type="entry name" value="MltB-like"/>
</dbReference>
<dbReference type="SUPFAM" id="SSF53955">
    <property type="entry name" value="Lysozyme-like"/>
    <property type="match status" value="1"/>
</dbReference>
<keyword evidence="1" id="KW-0732">Signal</keyword>
<dbReference type="GO" id="GO:0008933">
    <property type="term" value="F:peptidoglycan lytic transglycosylase activity"/>
    <property type="evidence" value="ECO:0007669"/>
    <property type="project" value="TreeGrafter"/>
</dbReference>
<evidence type="ECO:0000259" key="2">
    <source>
        <dbReference type="Pfam" id="PF01471"/>
    </source>
</evidence>
<name>A0A1I5QPR9_9RHOB</name>
<dbReference type="EMBL" id="FOXA01000007">
    <property type="protein sequence ID" value="SFP48308.1"/>
    <property type="molecule type" value="Genomic_DNA"/>
</dbReference>
<dbReference type="Pfam" id="PF01471">
    <property type="entry name" value="PG_binding_1"/>
    <property type="match status" value="1"/>
</dbReference>
<dbReference type="InterPro" id="IPR036366">
    <property type="entry name" value="PGBDSf"/>
</dbReference>
<feature type="chain" id="PRO_5011716813" evidence="1">
    <location>
        <begin position="35"/>
        <end position="418"/>
    </location>
</feature>
<dbReference type="AlphaFoldDB" id="A0A1I5QPR9"/>
<organism evidence="4 5">
    <name type="scientific">Tranquillimonas alkanivorans</name>
    <dbReference type="NCBI Taxonomy" id="441119"/>
    <lineage>
        <taxon>Bacteria</taxon>
        <taxon>Pseudomonadati</taxon>
        <taxon>Pseudomonadota</taxon>
        <taxon>Alphaproteobacteria</taxon>
        <taxon>Rhodobacterales</taxon>
        <taxon>Roseobacteraceae</taxon>
        <taxon>Tranquillimonas</taxon>
    </lineage>
</organism>
<dbReference type="PANTHER" id="PTHR30163">
    <property type="entry name" value="MEMBRANE-BOUND LYTIC MUREIN TRANSGLYCOSYLASE B"/>
    <property type="match status" value="1"/>
</dbReference>
<dbReference type="InterPro" id="IPR002477">
    <property type="entry name" value="Peptidoglycan-bd-like"/>
</dbReference>
<dbReference type="Pfam" id="PF13406">
    <property type="entry name" value="SLT_2"/>
    <property type="match status" value="1"/>
</dbReference>
<feature type="domain" description="Transglycosylase SLT" evidence="3">
    <location>
        <begin position="50"/>
        <end position="341"/>
    </location>
</feature>
<evidence type="ECO:0000256" key="1">
    <source>
        <dbReference type="SAM" id="SignalP"/>
    </source>
</evidence>
<reference evidence="4 5" key="1">
    <citation type="submission" date="2016-10" db="EMBL/GenBank/DDBJ databases">
        <authorList>
            <person name="de Groot N.N."/>
        </authorList>
    </citation>
    <scope>NUCLEOTIDE SEQUENCE [LARGE SCALE GENOMIC DNA]</scope>
    <source>
        <strain evidence="4 5">DSM 19547</strain>
    </source>
</reference>
<dbReference type="NCBIfam" id="TIGR02283">
    <property type="entry name" value="MltB_2"/>
    <property type="match status" value="1"/>
</dbReference>
<dbReference type="Gene3D" id="1.10.530.10">
    <property type="match status" value="1"/>
</dbReference>
<dbReference type="CDD" id="cd13399">
    <property type="entry name" value="Slt35-like"/>
    <property type="match status" value="1"/>
</dbReference>
<dbReference type="FunFam" id="1.10.8.350:FF:000001">
    <property type="entry name" value="Lytic murein transglycosylase B"/>
    <property type="match status" value="1"/>
</dbReference>
<dbReference type="InterPro" id="IPR031304">
    <property type="entry name" value="SLT_2"/>
</dbReference>
<dbReference type="InterPro" id="IPR011970">
    <property type="entry name" value="MltB_2"/>
</dbReference>
<dbReference type="PANTHER" id="PTHR30163:SF8">
    <property type="entry name" value="LYTIC MUREIN TRANSGLYCOSYLASE"/>
    <property type="match status" value="1"/>
</dbReference>
<evidence type="ECO:0000313" key="5">
    <source>
        <dbReference type="Proteomes" id="UP000199356"/>
    </source>
</evidence>
<feature type="signal peptide" evidence="1">
    <location>
        <begin position="1"/>
        <end position="34"/>
    </location>
</feature>
<protein>
    <submittedName>
        <fullName evidence="4">Lytic murein transglycosylase</fullName>
    </submittedName>
</protein>
<gene>
    <name evidence="4" type="ORF">SAMN04488047_10753</name>
</gene>
<dbReference type="Proteomes" id="UP000199356">
    <property type="component" value="Unassembled WGS sequence"/>
</dbReference>
<dbReference type="Gene3D" id="1.10.8.350">
    <property type="entry name" value="Bacterial muramidase"/>
    <property type="match status" value="1"/>
</dbReference>
<evidence type="ECO:0000313" key="4">
    <source>
        <dbReference type="EMBL" id="SFP48308.1"/>
    </source>
</evidence>
<dbReference type="GO" id="GO:0009253">
    <property type="term" value="P:peptidoglycan catabolic process"/>
    <property type="evidence" value="ECO:0007669"/>
    <property type="project" value="TreeGrafter"/>
</dbReference>
<feature type="domain" description="Peptidoglycan binding-like" evidence="2">
    <location>
        <begin position="363"/>
        <end position="417"/>
    </location>
</feature>
<accession>A0A1I5QPR9</accession>
<dbReference type="InterPro" id="IPR036365">
    <property type="entry name" value="PGBD-like_sf"/>
</dbReference>
<dbReference type="Gene3D" id="1.10.101.10">
    <property type="entry name" value="PGBD-like superfamily/PGBD"/>
    <property type="match status" value="1"/>
</dbReference>
<evidence type="ECO:0000259" key="3">
    <source>
        <dbReference type="Pfam" id="PF13406"/>
    </source>
</evidence>
<dbReference type="STRING" id="441119.SAMN04488047_10753"/>
<keyword evidence="5" id="KW-1185">Reference proteome</keyword>